<evidence type="ECO:0000256" key="2">
    <source>
        <dbReference type="ARBA" id="ARBA00023315"/>
    </source>
</evidence>
<dbReference type="Pfam" id="PF00583">
    <property type="entry name" value="Acetyltransf_1"/>
    <property type="match status" value="1"/>
</dbReference>
<dbReference type="GO" id="GO:0016747">
    <property type="term" value="F:acyltransferase activity, transferring groups other than amino-acyl groups"/>
    <property type="evidence" value="ECO:0007669"/>
    <property type="project" value="InterPro"/>
</dbReference>
<proteinExistence type="predicted"/>
<dbReference type="Gene3D" id="3.40.630.30">
    <property type="match status" value="1"/>
</dbReference>
<evidence type="ECO:0000259" key="3">
    <source>
        <dbReference type="PROSITE" id="PS51186"/>
    </source>
</evidence>
<evidence type="ECO:0000313" key="5">
    <source>
        <dbReference type="Proteomes" id="UP000199239"/>
    </source>
</evidence>
<sequence>MDVKPAVSADIPAIAALWHHGWMQGHGAAAPKSLINQRTADEFLTRTKAHLAQTQVACIKGEMAGFFMIEGDELYQFYVAPGFQGSGVATELMAKAEAALGDGLKWLACLVGNDRAARFYEKSGWVLAATVPYEVETEEGPYVINSWRFEKRLGAAR</sequence>
<dbReference type="SUPFAM" id="SSF55729">
    <property type="entry name" value="Acyl-CoA N-acyltransferases (Nat)"/>
    <property type="match status" value="1"/>
</dbReference>
<dbReference type="Proteomes" id="UP000199239">
    <property type="component" value="Unassembled WGS sequence"/>
</dbReference>
<dbReference type="EMBL" id="FPAJ01000002">
    <property type="protein sequence ID" value="SFS66116.1"/>
    <property type="molecule type" value="Genomic_DNA"/>
</dbReference>
<dbReference type="InterPro" id="IPR050832">
    <property type="entry name" value="Bact_Acetyltransf"/>
</dbReference>
<keyword evidence="5" id="KW-1185">Reference proteome</keyword>
<protein>
    <submittedName>
        <fullName evidence="4">Ribosomal protein S18 acetylase RimI</fullName>
    </submittedName>
</protein>
<dbReference type="AlphaFoldDB" id="A0A1I6RNA4"/>
<dbReference type="STRING" id="394264.SAMN04488040_1352"/>
<keyword evidence="1" id="KW-0808">Transferase</keyword>
<dbReference type="GO" id="GO:0005840">
    <property type="term" value="C:ribosome"/>
    <property type="evidence" value="ECO:0007669"/>
    <property type="project" value="UniProtKB-KW"/>
</dbReference>
<dbReference type="RefSeq" id="WP_093915595.1">
    <property type="nucleotide sequence ID" value="NZ_FPAJ01000002.1"/>
</dbReference>
<dbReference type="InterPro" id="IPR016181">
    <property type="entry name" value="Acyl_CoA_acyltransferase"/>
</dbReference>
<evidence type="ECO:0000256" key="1">
    <source>
        <dbReference type="ARBA" id="ARBA00022679"/>
    </source>
</evidence>
<gene>
    <name evidence="4" type="ORF">SAMN04488040_1352</name>
</gene>
<organism evidence="4 5">
    <name type="scientific">Sulfitobacter marinus</name>
    <dbReference type="NCBI Taxonomy" id="394264"/>
    <lineage>
        <taxon>Bacteria</taxon>
        <taxon>Pseudomonadati</taxon>
        <taxon>Pseudomonadota</taxon>
        <taxon>Alphaproteobacteria</taxon>
        <taxon>Rhodobacterales</taxon>
        <taxon>Roseobacteraceae</taxon>
        <taxon>Sulfitobacter</taxon>
    </lineage>
</organism>
<keyword evidence="2" id="KW-0012">Acyltransferase</keyword>
<dbReference type="InterPro" id="IPR000182">
    <property type="entry name" value="GNAT_dom"/>
</dbReference>
<accession>A0A1I6RNA4</accession>
<reference evidence="5" key="1">
    <citation type="submission" date="2016-10" db="EMBL/GenBank/DDBJ databases">
        <authorList>
            <person name="Varghese N."/>
            <person name="Submissions S."/>
        </authorList>
    </citation>
    <scope>NUCLEOTIDE SEQUENCE [LARGE SCALE GENOMIC DNA]</scope>
    <source>
        <strain evidence="5">DSM 23422</strain>
    </source>
</reference>
<dbReference type="PROSITE" id="PS51186">
    <property type="entry name" value="GNAT"/>
    <property type="match status" value="1"/>
</dbReference>
<dbReference type="OrthoDB" id="6172743at2"/>
<keyword evidence="4" id="KW-0687">Ribonucleoprotein</keyword>
<name>A0A1I6RNA4_9RHOB</name>
<keyword evidence="4" id="KW-0689">Ribosomal protein</keyword>
<dbReference type="PANTHER" id="PTHR43877">
    <property type="entry name" value="AMINOALKYLPHOSPHONATE N-ACETYLTRANSFERASE-RELATED-RELATED"/>
    <property type="match status" value="1"/>
</dbReference>
<evidence type="ECO:0000313" key="4">
    <source>
        <dbReference type="EMBL" id="SFS66116.1"/>
    </source>
</evidence>
<feature type="domain" description="N-acetyltransferase" evidence="3">
    <location>
        <begin position="1"/>
        <end position="154"/>
    </location>
</feature>
<dbReference type="CDD" id="cd04301">
    <property type="entry name" value="NAT_SF"/>
    <property type="match status" value="1"/>
</dbReference>